<dbReference type="Pfam" id="PF10282">
    <property type="entry name" value="Lactonase"/>
    <property type="match status" value="1"/>
</dbReference>
<dbReference type="GO" id="GO:0016787">
    <property type="term" value="F:hydrolase activity"/>
    <property type="evidence" value="ECO:0007669"/>
    <property type="project" value="UniProtKB-KW"/>
</dbReference>
<organism evidence="4 5">
    <name type="scientific">Chitinophaga caseinilytica</name>
    <dbReference type="NCBI Taxonomy" id="2267521"/>
    <lineage>
        <taxon>Bacteria</taxon>
        <taxon>Pseudomonadati</taxon>
        <taxon>Bacteroidota</taxon>
        <taxon>Chitinophagia</taxon>
        <taxon>Chitinophagales</taxon>
        <taxon>Chitinophagaceae</taxon>
        <taxon>Chitinophaga</taxon>
    </lineage>
</organism>
<protein>
    <submittedName>
        <fullName evidence="4">Lactonase family protein</fullName>
        <ecNumber evidence="4">3.1.1.-</ecNumber>
    </submittedName>
</protein>
<dbReference type="PANTHER" id="PTHR30344:SF1">
    <property type="entry name" value="6-PHOSPHOGLUCONOLACTONASE"/>
    <property type="match status" value="1"/>
</dbReference>
<accession>A0ABZ2Z4R9</accession>
<evidence type="ECO:0000256" key="3">
    <source>
        <dbReference type="SAM" id="MobiDB-lite"/>
    </source>
</evidence>
<proteinExistence type="inferred from homology"/>
<dbReference type="Proteomes" id="UP001449657">
    <property type="component" value="Chromosome"/>
</dbReference>
<feature type="region of interest" description="Disordered" evidence="3">
    <location>
        <begin position="139"/>
        <end position="158"/>
    </location>
</feature>
<dbReference type="PANTHER" id="PTHR30344">
    <property type="entry name" value="6-PHOSPHOGLUCONOLACTONASE-RELATED"/>
    <property type="match status" value="1"/>
</dbReference>
<evidence type="ECO:0000256" key="1">
    <source>
        <dbReference type="ARBA" id="ARBA00005564"/>
    </source>
</evidence>
<keyword evidence="2" id="KW-0313">Glucose metabolism</keyword>
<dbReference type="InterPro" id="IPR019405">
    <property type="entry name" value="Lactonase_7-beta_prop"/>
</dbReference>
<dbReference type="RefSeq" id="WP_341841071.1">
    <property type="nucleotide sequence ID" value="NZ_CP149792.1"/>
</dbReference>
<evidence type="ECO:0000313" key="4">
    <source>
        <dbReference type="EMBL" id="WZN46342.1"/>
    </source>
</evidence>
<sequence length="355" mass="38022">MKNTVLFIGSYSEASKDGIHALILTDKAPWFGADRKGFSGIANPSFLKLSTNRKMLYAVSEIGEGTVQAYAIQPAAGQAPPGLTPAGTPQPAGNGPCHISVDAQDQHIIVSNYNGGSLTVFPLDANGIPRTAVQRLHFSGKGPNPSRQEAPHAHSTLFSPDGKQVFAADLGTDRIYIYDYDPKHDKRPLTPAKQPFATTTPGGGPRHMAFSADGKLLFAVLELNGQVQTFRYQNGSLTPLQTVSAAPTDYKGDNFSGADIHLSPDGKFLYTSLRGDIHQIAIFKVQADGLQLVKNQPLPGKEPRNFCLSHDGSLLYCALQKSGTIVVFKRDPATGLLTDTGMSMETPSPVCLETM</sequence>
<comment type="similarity">
    <text evidence="1">Belongs to the cycloisomerase 2 family.</text>
</comment>
<reference evidence="4 5" key="1">
    <citation type="submission" date="2024-03" db="EMBL/GenBank/DDBJ databases">
        <title>Chitinophaga caseinilytica sp. nov., a casein hydrolysing bacterium isolated from forest soil.</title>
        <authorList>
            <person name="Lee D.S."/>
            <person name="Han D.M."/>
            <person name="Baek J.H."/>
            <person name="Choi D.G."/>
            <person name="Jeon J.H."/>
            <person name="Jeon C.O."/>
        </authorList>
    </citation>
    <scope>NUCLEOTIDE SEQUENCE [LARGE SCALE GENOMIC DNA]</scope>
    <source>
        <strain evidence="4 5">KACC 19118</strain>
    </source>
</reference>
<keyword evidence="2" id="KW-0119">Carbohydrate metabolism</keyword>
<dbReference type="Gene3D" id="2.130.10.10">
    <property type="entry name" value="YVTN repeat-like/Quinoprotein amine dehydrogenase"/>
    <property type="match status" value="1"/>
</dbReference>
<dbReference type="InterPro" id="IPR011048">
    <property type="entry name" value="Haem_d1_sf"/>
</dbReference>
<dbReference type="SUPFAM" id="SSF51004">
    <property type="entry name" value="C-terminal (heme d1) domain of cytochrome cd1-nitrite reductase"/>
    <property type="match status" value="1"/>
</dbReference>
<name>A0ABZ2Z4R9_9BACT</name>
<evidence type="ECO:0000313" key="5">
    <source>
        <dbReference type="Proteomes" id="UP001449657"/>
    </source>
</evidence>
<evidence type="ECO:0000256" key="2">
    <source>
        <dbReference type="ARBA" id="ARBA00022526"/>
    </source>
</evidence>
<keyword evidence="4" id="KW-0378">Hydrolase</keyword>
<dbReference type="InterPro" id="IPR050282">
    <property type="entry name" value="Cycloisomerase_2"/>
</dbReference>
<gene>
    <name evidence="4" type="ORF">WJU22_25955</name>
</gene>
<dbReference type="EMBL" id="CP150096">
    <property type="protein sequence ID" value="WZN46342.1"/>
    <property type="molecule type" value="Genomic_DNA"/>
</dbReference>
<dbReference type="EC" id="3.1.1.-" evidence="4"/>
<keyword evidence="5" id="KW-1185">Reference proteome</keyword>
<dbReference type="InterPro" id="IPR015943">
    <property type="entry name" value="WD40/YVTN_repeat-like_dom_sf"/>
</dbReference>